<proteinExistence type="predicted"/>
<organism evidence="1 2">
    <name type="scientific">Melastoma candidum</name>
    <dbReference type="NCBI Taxonomy" id="119954"/>
    <lineage>
        <taxon>Eukaryota</taxon>
        <taxon>Viridiplantae</taxon>
        <taxon>Streptophyta</taxon>
        <taxon>Embryophyta</taxon>
        <taxon>Tracheophyta</taxon>
        <taxon>Spermatophyta</taxon>
        <taxon>Magnoliopsida</taxon>
        <taxon>eudicotyledons</taxon>
        <taxon>Gunneridae</taxon>
        <taxon>Pentapetalae</taxon>
        <taxon>rosids</taxon>
        <taxon>malvids</taxon>
        <taxon>Myrtales</taxon>
        <taxon>Melastomataceae</taxon>
        <taxon>Melastomatoideae</taxon>
        <taxon>Melastomateae</taxon>
        <taxon>Melastoma</taxon>
    </lineage>
</organism>
<evidence type="ECO:0000313" key="1">
    <source>
        <dbReference type="EMBL" id="KAI4376255.1"/>
    </source>
</evidence>
<comment type="caution">
    <text evidence="1">The sequence shown here is derived from an EMBL/GenBank/DDBJ whole genome shotgun (WGS) entry which is preliminary data.</text>
</comment>
<name>A0ACB9RBF6_9MYRT</name>
<dbReference type="Proteomes" id="UP001057402">
    <property type="component" value="Chromosome 4"/>
</dbReference>
<evidence type="ECO:0000313" key="2">
    <source>
        <dbReference type="Proteomes" id="UP001057402"/>
    </source>
</evidence>
<sequence>MIMSMGCCISSELMGADEGAMPAVKIAPDDIVALPYSSGTTGLPKGVMLTHRGLVTSISQQVDGDNPNLYFHKEDVIVCVLPLFHVYSLCSVMLCSLRVGCSHTDHAEIRDQNTAGARAEVQGDNRTIRPSNSAGTCQERRRGQELEDNIRAKLPNAILGQGYGMTEAGPVITMCLGLAKDPFKVKSGACRHCGEERGDEDRRPGDRVVVAEEQARRDLHQGRAAHERLSERP</sequence>
<dbReference type="EMBL" id="CM042883">
    <property type="protein sequence ID" value="KAI4376255.1"/>
    <property type="molecule type" value="Genomic_DNA"/>
</dbReference>
<gene>
    <name evidence="1" type="ORF">MLD38_014040</name>
</gene>
<accession>A0ACB9RBF6</accession>
<keyword evidence="2" id="KW-1185">Reference proteome</keyword>
<reference evidence="2" key="1">
    <citation type="journal article" date="2023" name="Front. Plant Sci.">
        <title>Chromosomal-level genome assembly of Melastoma candidum provides insights into trichome evolution.</title>
        <authorList>
            <person name="Zhong Y."/>
            <person name="Wu W."/>
            <person name="Sun C."/>
            <person name="Zou P."/>
            <person name="Liu Y."/>
            <person name="Dai S."/>
            <person name="Zhou R."/>
        </authorList>
    </citation>
    <scope>NUCLEOTIDE SEQUENCE [LARGE SCALE GENOMIC DNA]</scope>
</reference>
<protein>
    <submittedName>
        <fullName evidence="1">Uncharacterized protein</fullName>
    </submittedName>
</protein>